<proteinExistence type="predicted"/>
<name>A0ABQ4KYF0_SIMTE</name>
<protein>
    <recommendedName>
        <fullName evidence="3">Transposase</fullName>
    </recommendedName>
</protein>
<reference evidence="1 2" key="1">
    <citation type="submission" date="2021-03" db="EMBL/GenBank/DDBJ databases">
        <title>Antimicrobial resistance genes in bacteria isolated from Japanese honey, and their potential for conferring macrolide and lincosamide resistance in the American foulbrood pathogen Paenibacillus larvae.</title>
        <authorList>
            <person name="Okamoto M."/>
            <person name="Kumagai M."/>
            <person name="Kanamori H."/>
            <person name="Takamatsu D."/>
        </authorList>
    </citation>
    <scope>NUCLEOTIDE SEQUENCE [LARGE SCALE GENOMIC DNA]</scope>
    <source>
        <strain evidence="1 2">J6TS1</strain>
    </source>
</reference>
<comment type="caution">
    <text evidence="1">The sequence shown here is derived from an EMBL/GenBank/DDBJ whole genome shotgun (WGS) entry which is preliminary data.</text>
</comment>
<gene>
    <name evidence="1" type="ORF">J6TS1_28510</name>
</gene>
<organism evidence="1 2">
    <name type="scientific">Siminovitchia terrae</name>
    <name type="common">Bacillus terrae</name>
    <dbReference type="NCBI Taxonomy" id="1914933"/>
    <lineage>
        <taxon>Bacteria</taxon>
        <taxon>Bacillati</taxon>
        <taxon>Bacillota</taxon>
        <taxon>Bacilli</taxon>
        <taxon>Bacillales</taxon>
        <taxon>Bacillaceae</taxon>
        <taxon>Siminovitchia</taxon>
    </lineage>
</organism>
<sequence>MSRYDKALKEEAVILSDEIGPKKAAAQLGVSCRIGENREPCTATERISGADVTSGHAGGRRKLFAEPCDVVLL</sequence>
<evidence type="ECO:0000313" key="2">
    <source>
        <dbReference type="Proteomes" id="UP000680670"/>
    </source>
</evidence>
<evidence type="ECO:0000313" key="1">
    <source>
        <dbReference type="EMBL" id="GIN96981.1"/>
    </source>
</evidence>
<dbReference type="Proteomes" id="UP000680670">
    <property type="component" value="Unassembled WGS sequence"/>
</dbReference>
<dbReference type="EMBL" id="BORJ01000007">
    <property type="protein sequence ID" value="GIN96981.1"/>
    <property type="molecule type" value="Genomic_DNA"/>
</dbReference>
<accession>A0ABQ4KYF0</accession>
<evidence type="ECO:0008006" key="3">
    <source>
        <dbReference type="Google" id="ProtNLM"/>
    </source>
</evidence>
<keyword evidence="2" id="KW-1185">Reference proteome</keyword>